<proteinExistence type="predicted"/>
<dbReference type="PANTHER" id="PTHR34048">
    <property type="entry name" value="LOW-DENSITY RECEPTOR-LIKE PROTEIN"/>
    <property type="match status" value="1"/>
</dbReference>
<gene>
    <name evidence="3" type="ORF">CHLNCDRAFT_140876</name>
</gene>
<dbReference type="GeneID" id="17357983"/>
<dbReference type="Proteomes" id="UP000008141">
    <property type="component" value="Unassembled WGS sequence"/>
</dbReference>
<dbReference type="eggNOG" id="ENOG502S034">
    <property type="taxonomic scope" value="Eukaryota"/>
</dbReference>
<dbReference type="FunCoup" id="E1Z6E9">
    <property type="interactions" value="500"/>
</dbReference>
<keyword evidence="1" id="KW-0175">Coiled coil</keyword>
<keyword evidence="2" id="KW-0472">Membrane</keyword>
<accession>E1Z6E9</accession>
<dbReference type="RefSeq" id="XP_005850737.1">
    <property type="nucleotide sequence ID" value="XM_005850675.1"/>
</dbReference>
<keyword evidence="2" id="KW-1133">Transmembrane helix</keyword>
<dbReference type="AlphaFoldDB" id="E1Z6E9"/>
<keyword evidence="4" id="KW-1185">Reference proteome</keyword>
<dbReference type="OrthoDB" id="1700403at2759"/>
<dbReference type="InterPro" id="IPR040377">
    <property type="entry name" value="Ssl2009-like"/>
</dbReference>
<dbReference type="EMBL" id="GL433837">
    <property type="protein sequence ID" value="EFN58635.1"/>
    <property type="molecule type" value="Genomic_DNA"/>
</dbReference>
<dbReference type="STRING" id="554065.E1Z6E9"/>
<protein>
    <submittedName>
        <fullName evidence="3">Uncharacterized protein</fullName>
    </submittedName>
</protein>
<feature type="coiled-coil region" evidence="1">
    <location>
        <begin position="59"/>
        <end position="86"/>
    </location>
</feature>
<name>E1Z6E9_CHLVA</name>
<dbReference type="InParanoid" id="E1Z6E9"/>
<evidence type="ECO:0000256" key="2">
    <source>
        <dbReference type="SAM" id="Phobius"/>
    </source>
</evidence>
<evidence type="ECO:0000313" key="3">
    <source>
        <dbReference type="EMBL" id="EFN58635.1"/>
    </source>
</evidence>
<reference evidence="3 4" key="1">
    <citation type="journal article" date="2010" name="Plant Cell">
        <title>The Chlorella variabilis NC64A genome reveals adaptation to photosymbiosis, coevolution with viruses, and cryptic sex.</title>
        <authorList>
            <person name="Blanc G."/>
            <person name="Duncan G."/>
            <person name="Agarkova I."/>
            <person name="Borodovsky M."/>
            <person name="Gurnon J."/>
            <person name="Kuo A."/>
            <person name="Lindquist E."/>
            <person name="Lucas S."/>
            <person name="Pangilinan J."/>
            <person name="Polle J."/>
            <person name="Salamov A."/>
            <person name="Terry A."/>
            <person name="Yamada T."/>
            <person name="Dunigan D.D."/>
            <person name="Grigoriev I.V."/>
            <person name="Claverie J.M."/>
            <person name="Van Etten J.L."/>
        </authorList>
    </citation>
    <scope>NUCLEOTIDE SEQUENCE [LARGE SCALE GENOMIC DNA]</scope>
    <source>
        <strain evidence="3 4">NC64A</strain>
    </source>
</reference>
<evidence type="ECO:0000256" key="1">
    <source>
        <dbReference type="SAM" id="Coils"/>
    </source>
</evidence>
<feature type="transmembrane region" description="Helical" evidence="2">
    <location>
        <begin position="19"/>
        <end position="38"/>
    </location>
</feature>
<evidence type="ECO:0000313" key="4">
    <source>
        <dbReference type="Proteomes" id="UP000008141"/>
    </source>
</evidence>
<dbReference type="KEGG" id="cvr:CHLNCDRAFT_140876"/>
<sequence length="102" mass="11065">MCNGRRDIKTHLADRSGSFWSGFVVGGVVCGTLGFVFAPQISKALLGDDDRLKIRWDESDDAEVTKQNLADKIAQLNAAIDDVSAQLNTRDAVLSKDEVVAQ</sequence>
<keyword evidence="2" id="KW-0812">Transmembrane</keyword>
<dbReference type="PANTHER" id="PTHR34048:SF3">
    <property type="entry name" value="LOW-DENSITY RECEPTOR-LIKE PROTEIN"/>
    <property type="match status" value="1"/>
</dbReference>
<organism evidence="4">
    <name type="scientific">Chlorella variabilis</name>
    <name type="common">Green alga</name>
    <dbReference type="NCBI Taxonomy" id="554065"/>
    <lineage>
        <taxon>Eukaryota</taxon>
        <taxon>Viridiplantae</taxon>
        <taxon>Chlorophyta</taxon>
        <taxon>core chlorophytes</taxon>
        <taxon>Trebouxiophyceae</taxon>
        <taxon>Chlorellales</taxon>
        <taxon>Chlorellaceae</taxon>
        <taxon>Chlorella clade</taxon>
        <taxon>Chlorella</taxon>
    </lineage>
</organism>
<dbReference type="GO" id="GO:0009535">
    <property type="term" value="C:chloroplast thylakoid membrane"/>
    <property type="evidence" value="ECO:0007669"/>
    <property type="project" value="TreeGrafter"/>
</dbReference>
<dbReference type="GO" id="GO:0009706">
    <property type="term" value="C:chloroplast inner membrane"/>
    <property type="evidence" value="ECO:0007669"/>
    <property type="project" value="TreeGrafter"/>
</dbReference>